<protein>
    <recommendedName>
        <fullName evidence="2">histidine kinase</fullName>
        <ecNumber evidence="2">2.7.13.3</ecNumber>
    </recommendedName>
</protein>
<name>A0A1H9Y9L2_9BACT</name>
<dbReference type="Gene3D" id="3.40.50.2300">
    <property type="match status" value="1"/>
</dbReference>
<keyword evidence="14" id="KW-0732">Signal</keyword>
<dbReference type="PROSITE" id="PS50109">
    <property type="entry name" value="HIS_KIN"/>
    <property type="match status" value="1"/>
</dbReference>
<evidence type="ECO:0000256" key="12">
    <source>
        <dbReference type="PROSITE-ProRule" id="PRU00169"/>
    </source>
</evidence>
<dbReference type="GO" id="GO:0003700">
    <property type="term" value="F:DNA-binding transcription factor activity"/>
    <property type="evidence" value="ECO:0007669"/>
    <property type="project" value="InterPro"/>
</dbReference>
<dbReference type="Pfam" id="PF07494">
    <property type="entry name" value="Reg_prop"/>
    <property type="match status" value="2"/>
</dbReference>
<evidence type="ECO:0000256" key="6">
    <source>
        <dbReference type="ARBA" id="ARBA00022777"/>
    </source>
</evidence>
<evidence type="ECO:0000256" key="13">
    <source>
        <dbReference type="SAM" id="Phobius"/>
    </source>
</evidence>
<dbReference type="InterPro" id="IPR011110">
    <property type="entry name" value="Reg_prop"/>
</dbReference>
<dbReference type="PROSITE" id="PS50110">
    <property type="entry name" value="RESPONSE_REGULATORY"/>
    <property type="match status" value="1"/>
</dbReference>
<dbReference type="SMART" id="SM00448">
    <property type="entry name" value="REC"/>
    <property type="match status" value="1"/>
</dbReference>
<keyword evidence="4" id="KW-0808">Transferase</keyword>
<reference evidence="18 19" key="1">
    <citation type="submission" date="2016-10" db="EMBL/GenBank/DDBJ databases">
        <authorList>
            <person name="de Groot N.N."/>
        </authorList>
    </citation>
    <scope>NUCLEOTIDE SEQUENCE [LARGE SCALE GENOMIC DNA]</scope>
    <source>
        <strain evidence="18 19">DSM 25947</strain>
    </source>
</reference>
<proteinExistence type="predicted"/>
<dbReference type="Gene3D" id="1.10.10.60">
    <property type="entry name" value="Homeodomain-like"/>
    <property type="match status" value="1"/>
</dbReference>
<evidence type="ECO:0000256" key="9">
    <source>
        <dbReference type="ARBA" id="ARBA00023015"/>
    </source>
</evidence>
<sequence>MRMKRYILSGLLSLLITGFSIAQNKNNVHFYNLNDKFGISLRETNSVCGDDDGFIWVSSKMGIIRYTQDDIRIYQLPYESTNVVTAELTYSQNELYVYTNAGQIFKYNTIRDRFELLINLSRVLRNPYLGVSAMLVDQGKRLWISSTAGLFHFSEENGLKATTAVNNVLAMTWYDNENIIYAEQEELRLFNIQELVYKPFYKFPTDDGYNISTLVHDEQQDFWWIGTMGSGLFVFDSKAEPKLYPIENIPGQPILAIENFTASSVLIGIDGQGVWELDKNSHDVLAVMKENADNMGSLKGNGVYDIYRDTNKRVWVCTYSGGVSYMDMANPVITQINHIANNQNSLVNNDVNAVLEDSNGNYWFATNNGISFRNNATGQWKSFYYNNEKDAQVFLTLKEDSRGRIWAGTYSSGVYLLDNKTGAELKHLSLETTGGKFGNNYVFEIIDDQNGQFWIGGVRGDLICYDIKTDTYRSLLNVTVGKLLNYKENKLLIGNTNGLILFDKNSGRTETIVEGYIVNDIFLKDNVAWLCTVGSGVIRYDFITREQENFTVDNGLPSNFVSSIQYMSGYFWIGTEQGLCRLKPSDRSVLTFNALPAVSNVSYNLRAIQVLGGERLMMGTNNGALIFDPNEIKPVQNRGSIFLQELSVSGRSIRELESPSLTKPLNDLEKLSLKYAQNTISLEMLPIGVTSPGARFSWKMEDLDAEWTKPANNKILSYSNIPSGNYTLRIKMYDSSNTQLLAERDIKLYVIPPYWATWWFRILIILFVFGLVVFIMVYYIENLKKVHSEEKIRFFANTAHDIRTSLTLLKGPVEELNKEPVLTSKGHHYLHLATEQTQRLLNVVTQLMDFQKSDIGKERISLQMVDVVKAIKNRVMMFESYGQSKNIEIHFKSNLSKFVTAIDETLIDKVVDNLISNAIKYSNPDSHVNVSLNCTEHRWVLEVQDFGIGISKKAQRQLFKEYYRAENVVNSKIVGSGIGLLLVKNYVNLHGGRINCFSQLNEGSTFQVLIPTKALNEEPVVRANTQQKGLQVPVTKQEFSPVVPNEDEEPEALKMKVLIVEDNEYLREFLKTAMEPQFQVYLAKNGVQAWELIQKQTPDLVVSDIMMPEMDGFELCRKIKSTYETSHLPVILLTALAGKAEQLKGLGLGADDYLTKPFDVSILQQRIRSLVGNRKLIREKAIKIINGGDDSVIVENELNDKFLKRMVEVIHENMANAQFSKKDFASAMHVSPSLLYKKVKSLTDQSPTDFIKMVRLNHSLELLRTKQYNITEVSELCGFASVGYFSTVFRKHFGKSPTQMIG</sequence>
<evidence type="ECO:0000256" key="2">
    <source>
        <dbReference type="ARBA" id="ARBA00012438"/>
    </source>
</evidence>
<dbReference type="Pfam" id="PF07495">
    <property type="entry name" value="Y_Y_Y"/>
    <property type="match status" value="1"/>
</dbReference>
<keyword evidence="13" id="KW-1133">Transmembrane helix</keyword>
<evidence type="ECO:0000313" key="18">
    <source>
        <dbReference type="EMBL" id="SES65081.1"/>
    </source>
</evidence>
<feature type="chain" id="PRO_5010282085" description="histidine kinase" evidence="14">
    <location>
        <begin position="23"/>
        <end position="1302"/>
    </location>
</feature>
<dbReference type="InterPro" id="IPR001789">
    <property type="entry name" value="Sig_transdc_resp-reg_receiver"/>
</dbReference>
<dbReference type="Proteomes" id="UP000181981">
    <property type="component" value="Unassembled WGS sequence"/>
</dbReference>
<dbReference type="SUPFAM" id="SSF47384">
    <property type="entry name" value="Homodimeric domain of signal transducing histidine kinase"/>
    <property type="match status" value="1"/>
</dbReference>
<dbReference type="GO" id="GO:0043565">
    <property type="term" value="F:sequence-specific DNA binding"/>
    <property type="evidence" value="ECO:0007669"/>
    <property type="project" value="InterPro"/>
</dbReference>
<dbReference type="InterPro" id="IPR004358">
    <property type="entry name" value="Sig_transdc_His_kin-like_C"/>
</dbReference>
<dbReference type="InterPro" id="IPR005467">
    <property type="entry name" value="His_kinase_dom"/>
</dbReference>
<evidence type="ECO:0000256" key="10">
    <source>
        <dbReference type="ARBA" id="ARBA00023125"/>
    </source>
</evidence>
<dbReference type="InterPro" id="IPR003594">
    <property type="entry name" value="HATPase_dom"/>
</dbReference>
<dbReference type="GO" id="GO:0005524">
    <property type="term" value="F:ATP binding"/>
    <property type="evidence" value="ECO:0007669"/>
    <property type="project" value="UniProtKB-KW"/>
</dbReference>
<dbReference type="CDD" id="cd00075">
    <property type="entry name" value="HATPase"/>
    <property type="match status" value="1"/>
</dbReference>
<dbReference type="CDD" id="cd17574">
    <property type="entry name" value="REC_OmpR"/>
    <property type="match status" value="1"/>
</dbReference>
<dbReference type="InterPro" id="IPR011047">
    <property type="entry name" value="Quinoprotein_ADH-like_sf"/>
</dbReference>
<dbReference type="EMBL" id="FOHT01000001">
    <property type="protein sequence ID" value="SES65081.1"/>
    <property type="molecule type" value="Genomic_DNA"/>
</dbReference>
<evidence type="ECO:0000313" key="19">
    <source>
        <dbReference type="Proteomes" id="UP000181981"/>
    </source>
</evidence>
<dbReference type="InterPro" id="IPR011123">
    <property type="entry name" value="Y_Y_Y"/>
</dbReference>
<keyword evidence="13" id="KW-0472">Membrane</keyword>
<keyword evidence="5" id="KW-0547">Nucleotide-binding</keyword>
<evidence type="ECO:0000256" key="3">
    <source>
        <dbReference type="ARBA" id="ARBA00022553"/>
    </source>
</evidence>
<feature type="modified residue" description="4-aspartylphosphate" evidence="12">
    <location>
        <position position="1104"/>
    </location>
</feature>
<keyword evidence="3 12" id="KW-0597">Phosphoprotein</keyword>
<dbReference type="InterPro" id="IPR009057">
    <property type="entry name" value="Homeodomain-like_sf"/>
</dbReference>
<evidence type="ECO:0000259" key="17">
    <source>
        <dbReference type="PROSITE" id="PS50110"/>
    </source>
</evidence>
<evidence type="ECO:0000256" key="11">
    <source>
        <dbReference type="ARBA" id="ARBA00023163"/>
    </source>
</evidence>
<dbReference type="FunFam" id="3.30.565.10:FF:000037">
    <property type="entry name" value="Hybrid sensor histidine kinase/response regulator"/>
    <property type="match status" value="1"/>
</dbReference>
<keyword evidence="10" id="KW-0238">DNA-binding</keyword>
<dbReference type="PROSITE" id="PS00041">
    <property type="entry name" value="HTH_ARAC_FAMILY_1"/>
    <property type="match status" value="1"/>
</dbReference>
<dbReference type="Gene3D" id="1.10.287.130">
    <property type="match status" value="1"/>
</dbReference>
<dbReference type="InterPro" id="IPR036890">
    <property type="entry name" value="HATPase_C_sf"/>
</dbReference>
<dbReference type="Pfam" id="PF00072">
    <property type="entry name" value="Response_reg"/>
    <property type="match status" value="1"/>
</dbReference>
<keyword evidence="9" id="KW-0805">Transcription regulation</keyword>
<dbReference type="CDD" id="cd00082">
    <property type="entry name" value="HisKA"/>
    <property type="match status" value="1"/>
</dbReference>
<feature type="domain" description="Histidine kinase" evidence="16">
    <location>
        <begin position="797"/>
        <end position="1014"/>
    </location>
</feature>
<dbReference type="SUPFAM" id="SSF50998">
    <property type="entry name" value="Quinoprotein alcohol dehydrogenase-like"/>
    <property type="match status" value="1"/>
</dbReference>
<dbReference type="PRINTS" id="PR00344">
    <property type="entry name" value="BCTRLSENSOR"/>
</dbReference>
<evidence type="ECO:0000256" key="4">
    <source>
        <dbReference type="ARBA" id="ARBA00022679"/>
    </source>
</evidence>
<keyword evidence="7" id="KW-0067">ATP-binding</keyword>
<evidence type="ECO:0000256" key="7">
    <source>
        <dbReference type="ARBA" id="ARBA00022840"/>
    </source>
</evidence>
<dbReference type="Gene3D" id="2.60.40.10">
    <property type="entry name" value="Immunoglobulins"/>
    <property type="match status" value="1"/>
</dbReference>
<keyword evidence="6" id="KW-0418">Kinase</keyword>
<dbReference type="EC" id="2.7.13.3" evidence="2"/>
<dbReference type="InterPro" id="IPR018060">
    <property type="entry name" value="HTH_AraC"/>
</dbReference>
<dbReference type="PROSITE" id="PS01124">
    <property type="entry name" value="HTH_ARAC_FAMILY_2"/>
    <property type="match status" value="1"/>
</dbReference>
<dbReference type="SUPFAM" id="SSF63829">
    <property type="entry name" value="Calcium-dependent phosphotriesterase"/>
    <property type="match status" value="2"/>
</dbReference>
<dbReference type="GO" id="GO:0000155">
    <property type="term" value="F:phosphorelay sensor kinase activity"/>
    <property type="evidence" value="ECO:0007669"/>
    <property type="project" value="InterPro"/>
</dbReference>
<accession>A0A1H9Y9L2</accession>
<dbReference type="Gene3D" id="2.130.10.10">
    <property type="entry name" value="YVTN repeat-like/Quinoprotein amine dehydrogenase"/>
    <property type="match status" value="2"/>
</dbReference>
<evidence type="ECO:0000256" key="14">
    <source>
        <dbReference type="SAM" id="SignalP"/>
    </source>
</evidence>
<gene>
    <name evidence="18" type="ORF">SAMN05444285_10179</name>
</gene>
<comment type="catalytic activity">
    <reaction evidence="1">
        <text>ATP + protein L-histidine = ADP + protein N-phospho-L-histidine.</text>
        <dbReference type="EC" id="2.7.13.3"/>
    </reaction>
</comment>
<dbReference type="InterPro" id="IPR011006">
    <property type="entry name" value="CheY-like_superfamily"/>
</dbReference>
<dbReference type="InterPro" id="IPR036097">
    <property type="entry name" value="HisK_dim/P_sf"/>
</dbReference>
<dbReference type="Pfam" id="PF12833">
    <property type="entry name" value="HTH_18"/>
    <property type="match status" value="1"/>
</dbReference>
<feature type="domain" description="HTH araC/xylS-type" evidence="15">
    <location>
        <begin position="1204"/>
        <end position="1302"/>
    </location>
</feature>
<dbReference type="SMART" id="SM00342">
    <property type="entry name" value="HTH_ARAC"/>
    <property type="match status" value="1"/>
</dbReference>
<evidence type="ECO:0000256" key="1">
    <source>
        <dbReference type="ARBA" id="ARBA00000085"/>
    </source>
</evidence>
<feature type="transmembrane region" description="Helical" evidence="13">
    <location>
        <begin position="758"/>
        <end position="780"/>
    </location>
</feature>
<evidence type="ECO:0000259" key="15">
    <source>
        <dbReference type="PROSITE" id="PS01124"/>
    </source>
</evidence>
<organism evidence="18 19">
    <name type="scientific">Draconibacterium orientale</name>
    <dbReference type="NCBI Taxonomy" id="1168034"/>
    <lineage>
        <taxon>Bacteria</taxon>
        <taxon>Pseudomonadati</taxon>
        <taxon>Bacteroidota</taxon>
        <taxon>Bacteroidia</taxon>
        <taxon>Marinilabiliales</taxon>
        <taxon>Prolixibacteraceae</taxon>
        <taxon>Draconibacterium</taxon>
    </lineage>
</organism>
<feature type="domain" description="Response regulatory" evidence="17">
    <location>
        <begin position="1056"/>
        <end position="1171"/>
    </location>
</feature>
<keyword evidence="13" id="KW-0812">Transmembrane</keyword>
<dbReference type="OrthoDB" id="717811at2"/>
<dbReference type="SMART" id="SM00387">
    <property type="entry name" value="HATPase_c"/>
    <property type="match status" value="1"/>
</dbReference>
<dbReference type="InterPro" id="IPR015943">
    <property type="entry name" value="WD40/YVTN_repeat-like_dom_sf"/>
</dbReference>
<dbReference type="InterPro" id="IPR013783">
    <property type="entry name" value="Ig-like_fold"/>
</dbReference>
<evidence type="ECO:0000259" key="16">
    <source>
        <dbReference type="PROSITE" id="PS50109"/>
    </source>
</evidence>
<dbReference type="InterPro" id="IPR003661">
    <property type="entry name" value="HisK_dim/P_dom"/>
</dbReference>
<dbReference type="SMART" id="SM00388">
    <property type="entry name" value="HisKA"/>
    <property type="match status" value="1"/>
</dbReference>
<keyword evidence="8" id="KW-0902">Two-component regulatory system</keyword>
<dbReference type="Pfam" id="PF02518">
    <property type="entry name" value="HATPase_c"/>
    <property type="match status" value="1"/>
</dbReference>
<dbReference type="InterPro" id="IPR018062">
    <property type="entry name" value="HTH_AraC-typ_CS"/>
</dbReference>
<dbReference type="SUPFAM" id="SSF55874">
    <property type="entry name" value="ATPase domain of HSP90 chaperone/DNA topoisomerase II/histidine kinase"/>
    <property type="match status" value="1"/>
</dbReference>
<evidence type="ECO:0000256" key="5">
    <source>
        <dbReference type="ARBA" id="ARBA00022741"/>
    </source>
</evidence>
<keyword evidence="11" id="KW-0804">Transcription</keyword>
<dbReference type="SUPFAM" id="SSF52172">
    <property type="entry name" value="CheY-like"/>
    <property type="match status" value="1"/>
</dbReference>
<dbReference type="Gene3D" id="3.30.565.10">
    <property type="entry name" value="Histidine kinase-like ATPase, C-terminal domain"/>
    <property type="match status" value="1"/>
</dbReference>
<dbReference type="PANTHER" id="PTHR43547">
    <property type="entry name" value="TWO-COMPONENT HISTIDINE KINASE"/>
    <property type="match status" value="1"/>
</dbReference>
<dbReference type="PANTHER" id="PTHR43547:SF2">
    <property type="entry name" value="HYBRID SIGNAL TRANSDUCTION HISTIDINE KINASE C"/>
    <property type="match status" value="1"/>
</dbReference>
<feature type="signal peptide" evidence="14">
    <location>
        <begin position="1"/>
        <end position="22"/>
    </location>
</feature>
<dbReference type="Pfam" id="PF00512">
    <property type="entry name" value="HisKA"/>
    <property type="match status" value="1"/>
</dbReference>
<evidence type="ECO:0000256" key="8">
    <source>
        <dbReference type="ARBA" id="ARBA00023012"/>
    </source>
</evidence>
<dbReference type="SUPFAM" id="SSF46689">
    <property type="entry name" value="Homeodomain-like"/>
    <property type="match status" value="1"/>
</dbReference>